<comment type="caution">
    <text evidence="1">The sequence shown here is derived from an EMBL/GenBank/DDBJ whole genome shotgun (WGS) entry which is preliminary data.</text>
</comment>
<protein>
    <submittedName>
        <fullName evidence="1">Uncharacterized protein</fullName>
    </submittedName>
</protein>
<name>A0A973W2W2_9BRAD</name>
<dbReference type="AlphaFoldDB" id="A0A973W2W2"/>
<accession>A0A973W2W2</accession>
<dbReference type="RefSeq" id="WP_166205749.1">
    <property type="nucleotide sequence ID" value="NZ_CP088285.1"/>
</dbReference>
<dbReference type="EMBL" id="JAAOLE020000001">
    <property type="protein sequence ID" value="NVI46427.1"/>
    <property type="molecule type" value="Genomic_DNA"/>
</dbReference>
<gene>
    <name evidence="1" type="ORF">HAP48_026400</name>
</gene>
<evidence type="ECO:0000313" key="1">
    <source>
        <dbReference type="EMBL" id="NVI46427.1"/>
    </source>
</evidence>
<reference evidence="1" key="1">
    <citation type="submission" date="2020-06" db="EMBL/GenBank/DDBJ databases">
        <title>Whole Genome Sequence of Bradyrhizobium sp. Strain 1S1.</title>
        <authorList>
            <person name="Bromfield E.S.P."/>
            <person name="Cloutier S."/>
        </authorList>
    </citation>
    <scope>NUCLEOTIDE SEQUENCE [LARGE SCALE GENOMIC DNA]</scope>
    <source>
        <strain evidence="1">1S1</strain>
    </source>
</reference>
<sequence>MTKTLTSGDRVAYAASFLKSTGQHTGAAPQRRGTFVSYWVSNPDFARVHWDDFEQIAPQLAEQYGDDYVADARSCGSLVHAKNIAKIGSARFALT</sequence>
<proteinExistence type="predicted"/>
<organism evidence="1">
    <name type="scientific">Bradyrhizobium septentrionale</name>
    <dbReference type="NCBI Taxonomy" id="1404411"/>
    <lineage>
        <taxon>Bacteria</taxon>
        <taxon>Pseudomonadati</taxon>
        <taxon>Pseudomonadota</taxon>
        <taxon>Alphaproteobacteria</taxon>
        <taxon>Hyphomicrobiales</taxon>
        <taxon>Nitrobacteraceae</taxon>
        <taxon>Bradyrhizobium</taxon>
    </lineage>
</organism>